<evidence type="ECO:0000313" key="4">
    <source>
        <dbReference type="Proteomes" id="UP000826540"/>
    </source>
</evidence>
<evidence type="ECO:0000313" key="3">
    <source>
        <dbReference type="EMBL" id="QYX32384.1"/>
    </source>
</evidence>
<accession>A0ABX8X137</accession>
<keyword evidence="2" id="KW-0812">Transmembrane</keyword>
<name>A0ABX8X137_9CYAN</name>
<feature type="coiled-coil region" evidence="1">
    <location>
        <begin position="211"/>
        <end position="266"/>
    </location>
</feature>
<protein>
    <submittedName>
        <fullName evidence="3">Uncharacterized protein</fullName>
    </submittedName>
</protein>
<keyword evidence="4" id="KW-1185">Reference proteome</keyword>
<organism evidence="3 4">
    <name type="scientific">Sphaerospermopsis torques-reginae ITEP-024</name>
    <dbReference type="NCBI Taxonomy" id="984208"/>
    <lineage>
        <taxon>Bacteria</taxon>
        <taxon>Bacillati</taxon>
        <taxon>Cyanobacteriota</taxon>
        <taxon>Cyanophyceae</taxon>
        <taxon>Nostocales</taxon>
        <taxon>Aphanizomenonaceae</taxon>
        <taxon>Sphaerospermopsis</taxon>
        <taxon>Sphaerospermopsis torques-reginae</taxon>
    </lineage>
</organism>
<evidence type="ECO:0000256" key="2">
    <source>
        <dbReference type="SAM" id="Phobius"/>
    </source>
</evidence>
<feature type="transmembrane region" description="Helical" evidence="2">
    <location>
        <begin position="161"/>
        <end position="184"/>
    </location>
</feature>
<dbReference type="RefSeq" id="WP_220610291.1">
    <property type="nucleotide sequence ID" value="NZ_CP080598.1"/>
</dbReference>
<feature type="transmembrane region" description="Helical" evidence="2">
    <location>
        <begin position="132"/>
        <end position="155"/>
    </location>
</feature>
<keyword evidence="2" id="KW-0472">Membrane</keyword>
<dbReference type="Proteomes" id="UP000826540">
    <property type="component" value="Chromosome"/>
</dbReference>
<proteinExistence type="predicted"/>
<reference evidence="3 4" key="1">
    <citation type="journal article" date="2022" name="J. Am. Chem. Soc.">
        <title>Biosynthesis of Guanitoxin Enables Global Environmental Detection in Freshwater Cyanobacteria.</title>
        <authorList>
            <person name="Lima S.T."/>
            <person name="Fallon T.R."/>
            <person name="Cordoza J.L."/>
            <person name="Chekan J.R."/>
            <person name="Delbaje E."/>
            <person name="Hopiavuori A.R."/>
            <person name="Alvarenga D.O."/>
            <person name="Wood S.M."/>
            <person name="Luhavaya H."/>
            <person name="Baumgartner J.T."/>
            <person name="Dorr F.A."/>
            <person name="Etchegaray A."/>
            <person name="Pinto E."/>
            <person name="McKinnie S.M.K."/>
            <person name="Fiore M.F."/>
            <person name="Moore B.S."/>
        </authorList>
    </citation>
    <scope>NUCLEOTIDE SEQUENCE [LARGE SCALE GENOMIC DNA]</scope>
    <source>
        <strain evidence="3 4">ITEP-024</strain>
    </source>
</reference>
<dbReference type="EMBL" id="CP080598">
    <property type="protein sequence ID" value="QYX32384.1"/>
    <property type="molecule type" value="Genomic_DNA"/>
</dbReference>
<sequence>MITDFELLKQLVTVIKTDAGNKLTLYIMFLEVVIFKPYYNLGNTNDDKYKNLKISDEYKLIKKLQIFARSLDLDSDVVTRFKSNYNEAIQGIKGGLNPWLIGVLGAVVLAITAAFFTPVIAGLLAPILAPGLSGAAAVSAVLAALGGGAIAAGGLGMAGGFAVLVGGGAILGAGAGVGVGALFAQSPDAALTQAAKLEVVMKEIVLIQKDIRLAQEIIKEQRQAIRSLEDERDDLIVNKEQNKQQIENLEKAIEYLKNALKRNQDLL</sequence>
<gene>
    <name evidence="3" type="ORF">K2F26_03020</name>
</gene>
<evidence type="ECO:0000256" key="1">
    <source>
        <dbReference type="SAM" id="Coils"/>
    </source>
</evidence>
<keyword evidence="1" id="KW-0175">Coiled coil</keyword>
<feature type="transmembrane region" description="Helical" evidence="2">
    <location>
        <begin position="99"/>
        <end position="125"/>
    </location>
</feature>
<keyword evidence="2" id="KW-1133">Transmembrane helix</keyword>